<dbReference type="InterPro" id="IPR001611">
    <property type="entry name" value="Leu-rich_rpt"/>
</dbReference>
<dbReference type="InterPro" id="IPR003591">
    <property type="entry name" value="Leu-rich_rpt_typical-subtyp"/>
</dbReference>
<feature type="compositionally biased region" description="Acidic residues" evidence="4">
    <location>
        <begin position="214"/>
        <end position="243"/>
    </location>
</feature>
<dbReference type="PANTHER" id="PTHR24369">
    <property type="entry name" value="ANTIGEN BSP, PUTATIVE-RELATED"/>
    <property type="match status" value="1"/>
</dbReference>
<gene>
    <name evidence="6" type="ORF">CTOB1V02_LOCUS3698</name>
</gene>
<keyword evidence="3" id="KW-0677">Repeat</keyword>
<dbReference type="EMBL" id="OB660659">
    <property type="protein sequence ID" value="CAD7225766.1"/>
    <property type="molecule type" value="Genomic_DNA"/>
</dbReference>
<dbReference type="AlphaFoldDB" id="A0A7R8WAG1"/>
<organism evidence="6">
    <name type="scientific">Cyprideis torosa</name>
    <dbReference type="NCBI Taxonomy" id="163714"/>
    <lineage>
        <taxon>Eukaryota</taxon>
        <taxon>Metazoa</taxon>
        <taxon>Ecdysozoa</taxon>
        <taxon>Arthropoda</taxon>
        <taxon>Crustacea</taxon>
        <taxon>Oligostraca</taxon>
        <taxon>Ostracoda</taxon>
        <taxon>Podocopa</taxon>
        <taxon>Podocopida</taxon>
        <taxon>Cytherocopina</taxon>
        <taxon>Cytheroidea</taxon>
        <taxon>Cytherideidae</taxon>
        <taxon>Cyprideis</taxon>
    </lineage>
</organism>
<reference evidence="6" key="1">
    <citation type="submission" date="2020-11" db="EMBL/GenBank/DDBJ databases">
        <authorList>
            <person name="Tran Van P."/>
        </authorList>
    </citation>
    <scope>NUCLEOTIDE SEQUENCE</scope>
</reference>
<feature type="signal peptide" evidence="5">
    <location>
        <begin position="1"/>
        <end position="28"/>
    </location>
</feature>
<dbReference type="InterPro" id="IPR032675">
    <property type="entry name" value="LRR_dom_sf"/>
</dbReference>
<dbReference type="PANTHER" id="PTHR24369:SF210">
    <property type="entry name" value="CHAOPTIN-RELATED"/>
    <property type="match status" value="1"/>
</dbReference>
<dbReference type="PROSITE" id="PS51450">
    <property type="entry name" value="LRR"/>
    <property type="match status" value="1"/>
</dbReference>
<proteinExistence type="predicted"/>
<evidence type="ECO:0000313" key="6">
    <source>
        <dbReference type="EMBL" id="CAD7225766.1"/>
    </source>
</evidence>
<dbReference type="InterPro" id="IPR050541">
    <property type="entry name" value="LRR_TM_domain-containing"/>
</dbReference>
<evidence type="ECO:0000256" key="2">
    <source>
        <dbReference type="ARBA" id="ARBA00022729"/>
    </source>
</evidence>
<dbReference type="Gene3D" id="3.80.10.10">
    <property type="entry name" value="Ribonuclease Inhibitor"/>
    <property type="match status" value="1"/>
</dbReference>
<feature type="chain" id="PRO_5043736436" evidence="5">
    <location>
        <begin position="29"/>
        <end position="307"/>
    </location>
</feature>
<keyword evidence="1" id="KW-0433">Leucine-rich repeat</keyword>
<feature type="region of interest" description="Disordered" evidence="4">
    <location>
        <begin position="208"/>
        <end position="289"/>
    </location>
</feature>
<dbReference type="OrthoDB" id="676979at2759"/>
<dbReference type="Pfam" id="PF01462">
    <property type="entry name" value="LRRNT"/>
    <property type="match status" value="1"/>
</dbReference>
<name>A0A7R8WAG1_9CRUS</name>
<sequence length="307" mass="34154">MTLIQRTLWVWGILGLYGLITFSADGRAHPCPPQCECVGRTVDCSYRGLRSVPEGIPNDAEKIELQGNNLTAILVSDFRHLKKLRSLTLMDNQIHTVESGAFEGLISLERLRLSHNRLGRFDGLIAGAKKLRRLDLSHNRIGVLGRKAFRGVPGLKNLQLDNNMLTCIDHFALRHLNDLEVLVLRTTNELLNALEEIEAADVVALVIEPPDVREETDEDSDDEEEPPDVREETDEDSDDEEGGDTSRLTGHQLRAAAHFVRRQDADIVDDSETQASDSSTTAATAQTQYSRGIPCHLRTLSGKVWST</sequence>
<dbReference type="SMART" id="SM00369">
    <property type="entry name" value="LRR_TYP"/>
    <property type="match status" value="4"/>
</dbReference>
<dbReference type="SMART" id="SM00013">
    <property type="entry name" value="LRRNT"/>
    <property type="match status" value="1"/>
</dbReference>
<evidence type="ECO:0000256" key="4">
    <source>
        <dbReference type="SAM" id="MobiDB-lite"/>
    </source>
</evidence>
<evidence type="ECO:0000256" key="5">
    <source>
        <dbReference type="SAM" id="SignalP"/>
    </source>
</evidence>
<evidence type="ECO:0000256" key="1">
    <source>
        <dbReference type="ARBA" id="ARBA00022614"/>
    </source>
</evidence>
<keyword evidence="2 5" id="KW-0732">Signal</keyword>
<protein>
    <submittedName>
        <fullName evidence="6">Uncharacterized protein</fullName>
    </submittedName>
</protein>
<dbReference type="SUPFAM" id="SSF52058">
    <property type="entry name" value="L domain-like"/>
    <property type="match status" value="1"/>
</dbReference>
<accession>A0A7R8WAG1</accession>
<dbReference type="Pfam" id="PF13855">
    <property type="entry name" value="LRR_8"/>
    <property type="match status" value="2"/>
</dbReference>
<dbReference type="FunFam" id="3.80.10.10:FF:000032">
    <property type="entry name" value="Slit homolog 2 (Drosophila)"/>
    <property type="match status" value="1"/>
</dbReference>
<evidence type="ECO:0000256" key="3">
    <source>
        <dbReference type="ARBA" id="ARBA00022737"/>
    </source>
</evidence>
<dbReference type="GO" id="GO:0005886">
    <property type="term" value="C:plasma membrane"/>
    <property type="evidence" value="ECO:0007669"/>
    <property type="project" value="TreeGrafter"/>
</dbReference>
<feature type="compositionally biased region" description="Low complexity" evidence="4">
    <location>
        <begin position="273"/>
        <end position="288"/>
    </location>
</feature>
<dbReference type="InterPro" id="IPR000372">
    <property type="entry name" value="LRRNT"/>
</dbReference>